<accession>A0ABS9C1J9</accession>
<evidence type="ECO:0000313" key="1">
    <source>
        <dbReference type="EMBL" id="MCF2218092.1"/>
    </source>
</evidence>
<proteinExistence type="predicted"/>
<evidence type="ECO:0000313" key="2">
    <source>
        <dbReference type="Proteomes" id="UP001430374"/>
    </source>
</evidence>
<name>A0ABS9C1J9_9FLAO</name>
<evidence type="ECO:0008006" key="3">
    <source>
        <dbReference type="Google" id="ProtNLM"/>
    </source>
</evidence>
<gene>
    <name evidence="1" type="ORF">H9Q08_02120</name>
</gene>
<comment type="caution">
    <text evidence="1">The sequence shown here is derived from an EMBL/GenBank/DDBJ whole genome shotgun (WGS) entry which is preliminary data.</text>
</comment>
<sequence length="209" mass="25151">MKLRLICIFLTISFITNAQISKKLKDRVEIIDKKFFNIILKTYDNKGYEELYTLYSEVSKTATNDELFYLALNGSTFIRYNAAFSLLYKKDKRIIDLYKYYSKFPMQYEIKMSCIIAQQDMALSIRGNILAELRNYEEYKIISEKSNQSKDFYTKEEINYYEKLDINFFKDCLDEFEIIDETYIPERLEIYKIINENWKDGKLQSPNNY</sequence>
<keyword evidence="2" id="KW-1185">Reference proteome</keyword>
<dbReference type="RefSeq" id="WP_235129901.1">
    <property type="nucleotide sequence ID" value="NZ_JACSGT010000001.1"/>
</dbReference>
<dbReference type="Proteomes" id="UP001430374">
    <property type="component" value="Unassembled WGS sequence"/>
</dbReference>
<dbReference type="EMBL" id="JACSGT010000001">
    <property type="protein sequence ID" value="MCF2218092.1"/>
    <property type="molecule type" value="Genomic_DNA"/>
</dbReference>
<protein>
    <recommendedName>
        <fullName evidence="3">DUF4375 domain-containing protein</fullName>
    </recommendedName>
</protein>
<organism evidence="1 2">
    <name type="scientific">Chryseobacterium indicum</name>
    <dbReference type="NCBI Taxonomy" id="2766954"/>
    <lineage>
        <taxon>Bacteria</taxon>
        <taxon>Pseudomonadati</taxon>
        <taxon>Bacteroidota</taxon>
        <taxon>Flavobacteriia</taxon>
        <taxon>Flavobacteriales</taxon>
        <taxon>Weeksellaceae</taxon>
        <taxon>Chryseobacterium group</taxon>
        <taxon>Chryseobacterium</taxon>
    </lineage>
</organism>
<reference evidence="1" key="1">
    <citation type="submission" date="2021-08" db="EMBL/GenBank/DDBJ databases">
        <title>Complete genome sequence of Chryseobacterium sp strain PS-8.</title>
        <authorList>
            <person name="Das S.K."/>
        </authorList>
    </citation>
    <scope>NUCLEOTIDE SEQUENCE</scope>
    <source>
        <strain evidence="1">PS-8</strain>
    </source>
</reference>